<feature type="transmembrane region" description="Helical" evidence="2">
    <location>
        <begin position="164"/>
        <end position="182"/>
    </location>
</feature>
<evidence type="ECO:0000313" key="5">
    <source>
        <dbReference type="Proteomes" id="UP001342314"/>
    </source>
</evidence>
<organism evidence="4 5">
    <name type="scientific">Rhodotorula paludigena</name>
    <dbReference type="NCBI Taxonomy" id="86838"/>
    <lineage>
        <taxon>Eukaryota</taxon>
        <taxon>Fungi</taxon>
        <taxon>Dikarya</taxon>
        <taxon>Basidiomycota</taxon>
        <taxon>Pucciniomycotina</taxon>
        <taxon>Microbotryomycetes</taxon>
        <taxon>Sporidiobolales</taxon>
        <taxon>Sporidiobolaceae</taxon>
        <taxon>Rhodotorula</taxon>
    </lineage>
</organism>
<accession>A0AAV5GCU1</accession>
<keyword evidence="5" id="KW-1185">Reference proteome</keyword>
<feature type="compositionally biased region" description="Polar residues" evidence="1">
    <location>
        <begin position="486"/>
        <end position="495"/>
    </location>
</feature>
<dbReference type="InterPro" id="IPR037185">
    <property type="entry name" value="EmrE-like"/>
</dbReference>
<evidence type="ECO:0000259" key="3">
    <source>
        <dbReference type="Pfam" id="PF09994"/>
    </source>
</evidence>
<evidence type="ECO:0000256" key="2">
    <source>
        <dbReference type="SAM" id="Phobius"/>
    </source>
</evidence>
<dbReference type="PANTHER" id="PTHR33840:SF2">
    <property type="entry name" value="TLE1 PHOSPHOLIPASE DOMAIN-CONTAINING PROTEIN"/>
    <property type="match status" value="1"/>
</dbReference>
<dbReference type="EMBL" id="BQKY01000006">
    <property type="protein sequence ID" value="GJN90365.1"/>
    <property type="molecule type" value="Genomic_DNA"/>
</dbReference>
<feature type="transmembrane region" description="Helical" evidence="2">
    <location>
        <begin position="18"/>
        <end position="38"/>
    </location>
</feature>
<evidence type="ECO:0000256" key="1">
    <source>
        <dbReference type="SAM" id="MobiDB-lite"/>
    </source>
</evidence>
<protein>
    <recommendedName>
        <fullName evidence="3">T6SS Phospholipase effector Tle1-like catalytic domain-containing protein</fullName>
    </recommendedName>
</protein>
<feature type="region of interest" description="Disordered" evidence="1">
    <location>
        <begin position="414"/>
        <end position="501"/>
    </location>
</feature>
<dbReference type="AlphaFoldDB" id="A0AAV5GCU1"/>
<name>A0AAV5GCU1_9BASI</name>
<dbReference type="InterPro" id="IPR018712">
    <property type="entry name" value="Tle1-like_cat"/>
</dbReference>
<evidence type="ECO:0000313" key="4">
    <source>
        <dbReference type="EMBL" id="GJN90365.1"/>
    </source>
</evidence>
<reference evidence="4 5" key="1">
    <citation type="submission" date="2021-12" db="EMBL/GenBank/DDBJ databases">
        <title>High titer production of polyol ester of fatty acids by Rhodotorula paludigena BS15 towards product separation-free biomass refinery.</title>
        <authorList>
            <person name="Mano J."/>
            <person name="Ono H."/>
            <person name="Tanaka T."/>
            <person name="Naito K."/>
            <person name="Sushida H."/>
            <person name="Ike M."/>
            <person name="Tokuyasu K."/>
            <person name="Kitaoka M."/>
        </authorList>
    </citation>
    <scope>NUCLEOTIDE SEQUENCE [LARGE SCALE GENOMIC DNA]</scope>
    <source>
        <strain evidence="4 5">BS15</strain>
    </source>
</reference>
<keyword evidence="2" id="KW-0812">Transmembrane</keyword>
<feature type="transmembrane region" description="Helical" evidence="2">
    <location>
        <begin position="318"/>
        <end position="339"/>
    </location>
</feature>
<feature type="transmembrane region" description="Helical" evidence="2">
    <location>
        <begin position="89"/>
        <end position="109"/>
    </location>
</feature>
<feature type="region of interest" description="Disordered" evidence="1">
    <location>
        <begin position="390"/>
        <end position="409"/>
    </location>
</feature>
<feature type="compositionally biased region" description="Polar residues" evidence="1">
    <location>
        <begin position="348"/>
        <end position="359"/>
    </location>
</feature>
<sequence length="1006" mass="110033">MQNQTDLYEPRTYGAADFVIGLFITLGASLCNALGLNITKLDYSRAMSVPAAQRRPDFLRPYWVLGNALYIASQVIGSTLALEFLRAEYVAPLGSTSLIFNCIFAYLLAGIPVTRLDLIGTGVIITGVVGVVVFSNIRNETDSIDAEANLSLALLKEIWGRADWIVYLTVLEVVTVLLWWTSRITYEVCMARIGDERGDADSNGLDAMIAGGGGRRVVNPYEGEGFVGKVKAARDAWHRRQGKVRQLVKVRIERWTQSRPDSSIRQLAAFMWSVMSGLLAGQTLILAKSGVKLVTSAINHTDPNEANQFTHPLSYRTSIFVCIWLSIAVLIAGVVCLSLKKSPRPTRANRSASTASTMPPQNPFDDPSGEAATDLNSPTKPNFARSYTGEDVEAARGSGAAAVEEQPRRKGQGWLGRLFGGLPDPAAAPLDNASSAPAPTSALPVPQQRRRAGDDGDSVLASERASERGAEELEMDEVDQLGRYAPSSSAASTKSGRYGAGADDDDFDDDFGEFEKATGAITNVPTLFSLASEDPDRQLLYYQTGIGTAIGTHEAIWTPGKVWQKISETVDEGIAWSLGQHICAGYQFLMNHWRPGDEIFLFGFSRGGESLCHPSHPLRERRLTPPRAAYTARALAGMLQQVGLLPAGNEESIPLAFSIYKRKASTPLVPNKETLAEGFKRTFSRDVDVHFVGVWDTVASVGAIIPRTLPFANSSTFIHIFRQALALDEGRARYNPQHWIHDPPSPGADRPPTDVKEVWFTGAHSNVGGGEFPYTGDVNPALSHLSLRWMLREAVEAGFEVDSSRIATSPIFAPFVDRARMSLDGPDDELDPALRAYLAKARDANDSVNEVMAATVFLAALPSPEATADALAPRANHLGFSLEERSAEEKRKRGLGGRLADWWSRMSSRAMTLFWWTLELSPTIKMRWDAEGNRRHVDLRANRGRGRVLPPNPLFHFSVRERLNARGAASFGGGAGNNENFPEGEQYHIMARFKKGRGMAEVRFVE</sequence>
<gene>
    <name evidence="4" type="ORF">Rhopal_003376-T1</name>
</gene>
<feature type="transmembrane region" description="Helical" evidence="2">
    <location>
        <begin position="116"/>
        <end position="137"/>
    </location>
</feature>
<dbReference type="Pfam" id="PF09994">
    <property type="entry name" value="T6SS_Tle1-like_cat"/>
    <property type="match status" value="2"/>
</dbReference>
<feature type="transmembrane region" description="Helical" evidence="2">
    <location>
        <begin position="59"/>
        <end position="77"/>
    </location>
</feature>
<feature type="compositionally biased region" description="Low complexity" evidence="1">
    <location>
        <begin position="422"/>
        <end position="446"/>
    </location>
</feature>
<dbReference type="PANTHER" id="PTHR33840">
    <property type="match status" value="1"/>
</dbReference>
<proteinExistence type="predicted"/>
<feature type="domain" description="T6SS Phospholipase effector Tle1-like catalytic" evidence="3">
    <location>
        <begin position="627"/>
        <end position="793"/>
    </location>
</feature>
<keyword evidence="2" id="KW-1133">Transmembrane helix</keyword>
<comment type="caution">
    <text evidence="4">The sequence shown here is derived from an EMBL/GenBank/DDBJ whole genome shotgun (WGS) entry which is preliminary data.</text>
</comment>
<dbReference type="SUPFAM" id="SSF103481">
    <property type="entry name" value="Multidrug resistance efflux transporter EmrE"/>
    <property type="match status" value="1"/>
</dbReference>
<dbReference type="Proteomes" id="UP001342314">
    <property type="component" value="Unassembled WGS sequence"/>
</dbReference>
<feature type="region of interest" description="Disordered" evidence="1">
    <location>
        <begin position="343"/>
        <end position="385"/>
    </location>
</feature>
<feature type="domain" description="T6SS Phospholipase effector Tle1-like catalytic" evidence="3">
    <location>
        <begin position="515"/>
        <end position="607"/>
    </location>
</feature>
<keyword evidence="2" id="KW-0472">Membrane</keyword>